<protein>
    <submittedName>
        <fullName evidence="2">Uncharacterized protein</fullName>
    </submittedName>
</protein>
<gene>
    <name evidence="2" type="ORF">METZ01_LOCUS132250</name>
</gene>
<dbReference type="AlphaFoldDB" id="A0A381YQU8"/>
<organism evidence="2">
    <name type="scientific">marine metagenome</name>
    <dbReference type="NCBI Taxonomy" id="408172"/>
    <lineage>
        <taxon>unclassified sequences</taxon>
        <taxon>metagenomes</taxon>
        <taxon>ecological metagenomes</taxon>
    </lineage>
</organism>
<feature type="region of interest" description="Disordered" evidence="1">
    <location>
        <begin position="1"/>
        <end position="23"/>
    </location>
</feature>
<evidence type="ECO:0000256" key="1">
    <source>
        <dbReference type="SAM" id="MobiDB-lite"/>
    </source>
</evidence>
<name>A0A381YQU8_9ZZZZ</name>
<proteinExistence type="predicted"/>
<reference evidence="2" key="1">
    <citation type="submission" date="2018-05" db="EMBL/GenBank/DDBJ databases">
        <authorList>
            <person name="Lanie J.A."/>
            <person name="Ng W.-L."/>
            <person name="Kazmierczak K.M."/>
            <person name="Andrzejewski T.M."/>
            <person name="Davidsen T.M."/>
            <person name="Wayne K.J."/>
            <person name="Tettelin H."/>
            <person name="Glass J.I."/>
            <person name="Rusch D."/>
            <person name="Podicherti R."/>
            <person name="Tsui H.-C.T."/>
            <person name="Winkler M.E."/>
        </authorList>
    </citation>
    <scope>NUCLEOTIDE SEQUENCE</scope>
</reference>
<sequence>MIRRNYPFGQAKQALVDPAKPET</sequence>
<evidence type="ECO:0000313" key="2">
    <source>
        <dbReference type="EMBL" id="SVA79396.1"/>
    </source>
</evidence>
<dbReference type="EMBL" id="UINC01018831">
    <property type="protein sequence ID" value="SVA79396.1"/>
    <property type="molecule type" value="Genomic_DNA"/>
</dbReference>
<accession>A0A381YQU8</accession>